<evidence type="ECO:0000256" key="2">
    <source>
        <dbReference type="ARBA" id="ARBA00022723"/>
    </source>
</evidence>
<dbReference type="GO" id="GO:0046872">
    <property type="term" value="F:metal ion binding"/>
    <property type="evidence" value="ECO:0007669"/>
    <property type="project" value="UniProtKB-KW"/>
</dbReference>
<dbReference type="GO" id="GO:0034982">
    <property type="term" value="P:mitochondrial protein processing"/>
    <property type="evidence" value="ECO:0007669"/>
    <property type="project" value="TreeGrafter"/>
</dbReference>
<keyword evidence="5 6" id="KW-0482">Metalloprotease</keyword>
<dbReference type="GO" id="GO:0005743">
    <property type="term" value="C:mitochondrial inner membrane"/>
    <property type="evidence" value="ECO:0007669"/>
    <property type="project" value="TreeGrafter"/>
</dbReference>
<dbReference type="RefSeq" id="XP_008718485.1">
    <property type="nucleotide sequence ID" value="XM_008720263.1"/>
</dbReference>
<evidence type="ECO:0000313" key="9">
    <source>
        <dbReference type="EMBL" id="ETN39700.1"/>
    </source>
</evidence>
<evidence type="ECO:0000256" key="1">
    <source>
        <dbReference type="ARBA" id="ARBA00022670"/>
    </source>
</evidence>
<gene>
    <name evidence="9" type="ORF">HMPREF1541_05926</name>
</gene>
<evidence type="ECO:0000313" key="10">
    <source>
        <dbReference type="Proteomes" id="UP000030752"/>
    </source>
</evidence>
<dbReference type="Proteomes" id="UP000030752">
    <property type="component" value="Unassembled WGS sequence"/>
</dbReference>
<dbReference type="PANTHER" id="PTHR22726">
    <property type="entry name" value="METALLOENDOPEPTIDASE OMA1"/>
    <property type="match status" value="1"/>
</dbReference>
<reference evidence="9 10" key="1">
    <citation type="submission" date="2013-03" db="EMBL/GenBank/DDBJ databases">
        <title>The Genome Sequence of Phialophora europaea CBS 101466.</title>
        <authorList>
            <consortium name="The Broad Institute Genomics Platform"/>
            <person name="Cuomo C."/>
            <person name="de Hoog S."/>
            <person name="Gorbushina A."/>
            <person name="Walker B."/>
            <person name="Young S.K."/>
            <person name="Zeng Q."/>
            <person name="Gargeya S."/>
            <person name="Fitzgerald M."/>
            <person name="Haas B."/>
            <person name="Abouelleil A."/>
            <person name="Allen A.W."/>
            <person name="Alvarado L."/>
            <person name="Arachchi H.M."/>
            <person name="Berlin A.M."/>
            <person name="Chapman S.B."/>
            <person name="Gainer-Dewar J."/>
            <person name="Goldberg J."/>
            <person name="Griggs A."/>
            <person name="Gujja S."/>
            <person name="Hansen M."/>
            <person name="Howarth C."/>
            <person name="Imamovic A."/>
            <person name="Ireland A."/>
            <person name="Larimer J."/>
            <person name="McCowan C."/>
            <person name="Murphy C."/>
            <person name="Pearson M."/>
            <person name="Poon T.W."/>
            <person name="Priest M."/>
            <person name="Roberts A."/>
            <person name="Saif S."/>
            <person name="Shea T."/>
            <person name="Sisk P."/>
            <person name="Sykes S."/>
            <person name="Wortman J."/>
            <person name="Nusbaum C."/>
            <person name="Birren B."/>
        </authorList>
    </citation>
    <scope>NUCLEOTIDE SEQUENCE [LARGE SCALE GENOMIC DNA]</scope>
    <source>
        <strain evidence="9 10">CBS 101466</strain>
    </source>
</reference>
<evidence type="ECO:0000256" key="3">
    <source>
        <dbReference type="ARBA" id="ARBA00022801"/>
    </source>
</evidence>
<dbReference type="Pfam" id="PF01435">
    <property type="entry name" value="Peptidase_M48"/>
    <property type="match status" value="1"/>
</dbReference>
<dbReference type="GO" id="GO:0004222">
    <property type="term" value="F:metalloendopeptidase activity"/>
    <property type="evidence" value="ECO:0007669"/>
    <property type="project" value="InterPro"/>
</dbReference>
<sequence>MFAARLGLRTAFRGATRPVGRQAAKTSFSRAPQQARFASRYQRFGDQKGGTGQNWSNIRPVYRVQYIWRNYRTPIIVVSGGGVVFYVANQEQVPVTHRRRFNVVSPETEKQVSEGMYDEVLKQYRGRVLPTEHPYTQLVARVVERLLPSVGPLAGEEWRVHVIDAPNERNAFVIPGGKVFVFTGLLPICKDENGLAAVLGHEIAHNVAHHAAERMSQSFITLSFALLASLVFDISGNLANSIGSLFLSLPNSRTQEMEADHIGLLMMAQSCYDPHSAIDLWTRMAEAEKGAPPQFLSTHPTSYNRRELIRKWMPDAEAKFNESECSLSSRYAEDFKQAFGAGNSSRLGRSGRIPVQQQGSPSRRVDDDDDFF</sequence>
<keyword evidence="2" id="KW-0479">Metal-binding</keyword>
<evidence type="ECO:0000256" key="5">
    <source>
        <dbReference type="ARBA" id="ARBA00023049"/>
    </source>
</evidence>
<dbReference type="CDD" id="cd07331">
    <property type="entry name" value="M48C_Oma1_like"/>
    <property type="match status" value="1"/>
</dbReference>
<dbReference type="GO" id="GO:0006515">
    <property type="term" value="P:protein quality control for misfolded or incompletely synthesized proteins"/>
    <property type="evidence" value="ECO:0007669"/>
    <property type="project" value="TreeGrafter"/>
</dbReference>
<evidence type="ECO:0000259" key="8">
    <source>
        <dbReference type="Pfam" id="PF01435"/>
    </source>
</evidence>
<feature type="region of interest" description="Disordered" evidence="7">
    <location>
        <begin position="342"/>
        <end position="372"/>
    </location>
</feature>
<dbReference type="GeneID" id="19973265"/>
<accession>W2RTP7</accession>
<dbReference type="STRING" id="1220924.W2RTP7"/>
<keyword evidence="3 6" id="KW-0378">Hydrolase</keyword>
<dbReference type="OrthoDB" id="7464992at2759"/>
<dbReference type="VEuPathDB" id="FungiDB:HMPREF1541_05926"/>
<dbReference type="InParanoid" id="W2RTP7"/>
<keyword evidence="10" id="KW-1185">Reference proteome</keyword>
<evidence type="ECO:0000256" key="6">
    <source>
        <dbReference type="RuleBase" id="RU003983"/>
    </source>
</evidence>
<organism evidence="9 10">
    <name type="scientific">Cyphellophora europaea (strain CBS 101466)</name>
    <name type="common">Phialophora europaea</name>
    <dbReference type="NCBI Taxonomy" id="1220924"/>
    <lineage>
        <taxon>Eukaryota</taxon>
        <taxon>Fungi</taxon>
        <taxon>Dikarya</taxon>
        <taxon>Ascomycota</taxon>
        <taxon>Pezizomycotina</taxon>
        <taxon>Eurotiomycetes</taxon>
        <taxon>Chaetothyriomycetidae</taxon>
        <taxon>Chaetothyriales</taxon>
        <taxon>Cyphellophoraceae</taxon>
        <taxon>Cyphellophora</taxon>
    </lineage>
</organism>
<dbReference type="HOGENOM" id="CLU_029002_1_0_1"/>
<protein>
    <recommendedName>
        <fullName evidence="8">Peptidase M48 domain-containing protein</fullName>
    </recommendedName>
</protein>
<dbReference type="AlphaFoldDB" id="W2RTP7"/>
<evidence type="ECO:0000256" key="7">
    <source>
        <dbReference type="SAM" id="MobiDB-lite"/>
    </source>
</evidence>
<keyword evidence="4 6" id="KW-0862">Zinc</keyword>
<dbReference type="eggNOG" id="KOG2661">
    <property type="taxonomic scope" value="Eukaryota"/>
</dbReference>
<comment type="similarity">
    <text evidence="6">Belongs to the peptidase M48 family.</text>
</comment>
<keyword evidence="1 6" id="KW-0645">Protease</keyword>
<dbReference type="PANTHER" id="PTHR22726:SF1">
    <property type="entry name" value="METALLOENDOPEPTIDASE OMA1, MITOCHONDRIAL"/>
    <property type="match status" value="1"/>
</dbReference>
<dbReference type="InterPro" id="IPR051156">
    <property type="entry name" value="Mito/Outer_Membr_Metalloprot"/>
</dbReference>
<dbReference type="EMBL" id="KB822721">
    <property type="protein sequence ID" value="ETN39700.1"/>
    <property type="molecule type" value="Genomic_DNA"/>
</dbReference>
<dbReference type="FunCoup" id="W2RTP7">
    <property type="interactions" value="228"/>
</dbReference>
<comment type="cofactor">
    <cofactor evidence="6">
        <name>Zn(2+)</name>
        <dbReference type="ChEBI" id="CHEBI:29105"/>
    </cofactor>
    <text evidence="6">Binds 1 zinc ion per subunit.</text>
</comment>
<evidence type="ECO:0000256" key="4">
    <source>
        <dbReference type="ARBA" id="ARBA00022833"/>
    </source>
</evidence>
<feature type="domain" description="Peptidase M48" evidence="8">
    <location>
        <begin position="139"/>
        <end position="312"/>
    </location>
</feature>
<dbReference type="InterPro" id="IPR001915">
    <property type="entry name" value="Peptidase_M48"/>
</dbReference>
<name>W2RTP7_CYPE1</name>
<proteinExistence type="inferred from homology"/>
<dbReference type="Gene3D" id="3.30.2010.10">
    <property type="entry name" value="Metalloproteases ('zincins'), catalytic domain"/>
    <property type="match status" value="1"/>
</dbReference>